<keyword evidence="2" id="KW-1185">Reference proteome</keyword>
<sequence>MRSPFQSFLWQSGLFACDSNDLEHFSALLCEETLRLGMKQTLLGEAGRFPLLMFKSPAPNADLPSILVCAGFHGDAAAGPWGVLHWLASQSEDIFTQVNLSILPLVSASGFRKGQKYNRQGQDPLMGYLWEQGKAKTNEDTSEEGEILLRHGQLLQAAGRDGVLTFGEDVHSEQAYLCSFEPRQAPGAFTGQLLESLGEHFPLKAQATSQACDVGQGNLFNCFDTSFTAFLVKAGARCGATIYTPADGNFDDRVKATAHILDGFVGRYLQLPETADVY</sequence>
<dbReference type="RefSeq" id="WP_248935437.1">
    <property type="nucleotide sequence ID" value="NZ_JAKILF010000002.1"/>
</dbReference>
<dbReference type="Gene3D" id="3.40.630.10">
    <property type="entry name" value="Zn peptidases"/>
    <property type="match status" value="1"/>
</dbReference>
<accession>A0ABV7GA34</accession>
<evidence type="ECO:0000313" key="1">
    <source>
        <dbReference type="EMBL" id="MFC3137243.1"/>
    </source>
</evidence>
<evidence type="ECO:0000313" key="2">
    <source>
        <dbReference type="Proteomes" id="UP001595621"/>
    </source>
</evidence>
<dbReference type="Proteomes" id="UP001595621">
    <property type="component" value="Unassembled WGS sequence"/>
</dbReference>
<dbReference type="EMBL" id="JBHRTD010000006">
    <property type="protein sequence ID" value="MFC3137243.1"/>
    <property type="molecule type" value="Genomic_DNA"/>
</dbReference>
<protein>
    <submittedName>
        <fullName evidence="1">N-acetyl-L-ornithine deacetylase ArgE</fullName>
    </submittedName>
</protein>
<dbReference type="SUPFAM" id="SSF53187">
    <property type="entry name" value="Zn-dependent exopeptidases"/>
    <property type="match status" value="1"/>
</dbReference>
<organism evidence="1 2">
    <name type="scientific">Shewanella submarina</name>
    <dbReference type="NCBI Taxonomy" id="2016376"/>
    <lineage>
        <taxon>Bacteria</taxon>
        <taxon>Pseudomonadati</taxon>
        <taxon>Pseudomonadota</taxon>
        <taxon>Gammaproteobacteria</taxon>
        <taxon>Alteromonadales</taxon>
        <taxon>Shewanellaceae</taxon>
        <taxon>Shewanella</taxon>
    </lineage>
</organism>
<reference evidence="2" key="1">
    <citation type="journal article" date="2019" name="Int. J. Syst. Evol. Microbiol.">
        <title>The Global Catalogue of Microorganisms (GCM) 10K type strain sequencing project: providing services to taxonomists for standard genome sequencing and annotation.</title>
        <authorList>
            <consortium name="The Broad Institute Genomics Platform"/>
            <consortium name="The Broad Institute Genome Sequencing Center for Infectious Disease"/>
            <person name="Wu L."/>
            <person name="Ma J."/>
        </authorList>
    </citation>
    <scope>NUCLEOTIDE SEQUENCE [LARGE SCALE GENOMIC DNA]</scope>
    <source>
        <strain evidence="2">KCTC 52277</strain>
    </source>
</reference>
<comment type="caution">
    <text evidence="1">The sequence shown here is derived from an EMBL/GenBank/DDBJ whole genome shotgun (WGS) entry which is preliminary data.</text>
</comment>
<proteinExistence type="predicted"/>
<dbReference type="PROSITE" id="PS51257">
    <property type="entry name" value="PROKAR_LIPOPROTEIN"/>
    <property type="match status" value="1"/>
</dbReference>
<name>A0ABV7GA34_9GAMM</name>
<gene>
    <name evidence="1" type="ORF">ACFOE0_03470</name>
</gene>